<protein>
    <submittedName>
        <fullName evidence="2">Uncharacterized protein</fullName>
    </submittedName>
</protein>
<dbReference type="Proteomes" id="UP001378956">
    <property type="component" value="Unassembled WGS sequence"/>
</dbReference>
<feature type="transmembrane region" description="Helical" evidence="1">
    <location>
        <begin position="118"/>
        <end position="142"/>
    </location>
</feature>
<proteinExistence type="predicted"/>
<keyword evidence="3" id="KW-1185">Reference proteome</keyword>
<reference evidence="2 3" key="1">
    <citation type="submission" date="2024-03" db="EMBL/GenBank/DDBJ databases">
        <title>Sequence of Lycoming College Course Isolates.</title>
        <authorList>
            <person name="Plotts O."/>
            <person name="Newman J."/>
        </authorList>
    </citation>
    <scope>NUCLEOTIDE SEQUENCE [LARGE SCALE GENOMIC DNA]</scope>
    <source>
        <strain evidence="2 3">CJB-3</strain>
    </source>
</reference>
<sequence>MPSSKNNICCREMMYLSYVCNLRSQKRRNFSMQQTIHKNYKIAAYLIFTASAVTLINHFLHYADNITTGTLALETTLLIAVLGYFATLGKDWLKWVLTFITVISVFALQPILKEFDTYPVYGILSVIACVLQIIAMPFLFLAPKDIVK</sequence>
<keyword evidence="1" id="KW-1133">Transmembrane helix</keyword>
<name>A0ABU8NS99_9SPHI</name>
<keyword evidence="1" id="KW-0812">Transmembrane</keyword>
<keyword evidence="1" id="KW-0472">Membrane</keyword>
<gene>
    <name evidence="2" type="ORF">WAE58_22045</name>
</gene>
<evidence type="ECO:0000256" key="1">
    <source>
        <dbReference type="SAM" id="Phobius"/>
    </source>
</evidence>
<comment type="caution">
    <text evidence="2">The sequence shown here is derived from an EMBL/GenBank/DDBJ whole genome shotgun (WGS) entry which is preliminary data.</text>
</comment>
<organism evidence="2 3">
    <name type="scientific">Pedobacter panaciterrae</name>
    <dbReference type="NCBI Taxonomy" id="363849"/>
    <lineage>
        <taxon>Bacteria</taxon>
        <taxon>Pseudomonadati</taxon>
        <taxon>Bacteroidota</taxon>
        <taxon>Sphingobacteriia</taxon>
        <taxon>Sphingobacteriales</taxon>
        <taxon>Sphingobacteriaceae</taxon>
        <taxon>Pedobacter</taxon>
    </lineage>
</organism>
<feature type="transmembrane region" description="Helical" evidence="1">
    <location>
        <begin position="42"/>
        <end position="60"/>
    </location>
</feature>
<evidence type="ECO:0000313" key="2">
    <source>
        <dbReference type="EMBL" id="MEJ2905143.1"/>
    </source>
</evidence>
<evidence type="ECO:0000313" key="3">
    <source>
        <dbReference type="Proteomes" id="UP001378956"/>
    </source>
</evidence>
<feature type="transmembrane region" description="Helical" evidence="1">
    <location>
        <begin position="92"/>
        <end position="112"/>
    </location>
</feature>
<feature type="transmembrane region" description="Helical" evidence="1">
    <location>
        <begin position="66"/>
        <end position="85"/>
    </location>
</feature>
<accession>A0ABU8NS99</accession>
<dbReference type="EMBL" id="JBBEUB010000010">
    <property type="protein sequence ID" value="MEJ2905143.1"/>
    <property type="molecule type" value="Genomic_DNA"/>
</dbReference>